<dbReference type="GO" id="GO:0008234">
    <property type="term" value="F:cysteine-type peptidase activity"/>
    <property type="evidence" value="ECO:0007669"/>
    <property type="project" value="UniProtKB-KW"/>
</dbReference>
<dbReference type="PANTHER" id="PTHR47053:SF1">
    <property type="entry name" value="MUREIN DD-ENDOPEPTIDASE MEPH-RELATED"/>
    <property type="match status" value="1"/>
</dbReference>
<evidence type="ECO:0000256" key="4">
    <source>
        <dbReference type="ARBA" id="ARBA00022801"/>
    </source>
</evidence>
<gene>
    <name evidence="9" type="ORF">B4102_3283</name>
</gene>
<proteinExistence type="inferred from homology"/>
<evidence type="ECO:0000313" key="10">
    <source>
        <dbReference type="Proteomes" id="UP000075666"/>
    </source>
</evidence>
<dbReference type="GeneID" id="62499888"/>
<keyword evidence="3 8" id="KW-0732">Signal</keyword>
<feature type="signal peptide" evidence="8">
    <location>
        <begin position="1"/>
        <end position="27"/>
    </location>
</feature>
<evidence type="ECO:0000256" key="1">
    <source>
        <dbReference type="ARBA" id="ARBA00007074"/>
    </source>
</evidence>
<dbReference type="STRING" id="46224.B4102_3283"/>
<dbReference type="PROSITE" id="PS51935">
    <property type="entry name" value="NLPC_P60"/>
    <property type="match status" value="1"/>
</dbReference>
<evidence type="ECO:0000256" key="8">
    <source>
        <dbReference type="SAM" id="SignalP"/>
    </source>
</evidence>
<dbReference type="InterPro" id="IPR038765">
    <property type="entry name" value="Papain-like_cys_pep_sf"/>
</dbReference>
<reference evidence="9 10" key="1">
    <citation type="submission" date="2016-01" db="EMBL/GenBank/DDBJ databases">
        <title>Genome Sequences of Twelve Sporeforming Bacillus Species Isolated from Foods.</title>
        <authorList>
            <person name="Berendsen E.M."/>
            <person name="Wells-Bennik M.H."/>
            <person name="Krawcyk A.O."/>
            <person name="De Jong A."/>
            <person name="Holsappel S."/>
            <person name="Eijlander R.T."/>
            <person name="Kuipers O.P."/>
        </authorList>
    </citation>
    <scope>NUCLEOTIDE SEQUENCE [LARGE SCALE GENOMIC DNA]</scope>
    <source>
        <strain evidence="9 10">B4102</strain>
    </source>
</reference>
<protein>
    <submittedName>
        <fullName evidence="9">Uncharacterized protein</fullName>
    </submittedName>
</protein>
<keyword evidence="5" id="KW-0788">Thiol protease</keyword>
<keyword evidence="10" id="KW-1185">Reference proteome</keyword>
<dbReference type="EMBL" id="LQYN01000061">
    <property type="protein sequence ID" value="KYD04321.1"/>
    <property type="molecule type" value="Genomic_DNA"/>
</dbReference>
<feature type="coiled-coil region" evidence="6">
    <location>
        <begin position="28"/>
        <end position="115"/>
    </location>
</feature>
<comment type="caution">
    <text evidence="9">The sequence shown here is derived from an EMBL/GenBank/DDBJ whole genome shotgun (WGS) entry which is preliminary data.</text>
</comment>
<feature type="region of interest" description="Disordered" evidence="7">
    <location>
        <begin position="212"/>
        <end position="268"/>
    </location>
</feature>
<dbReference type="OrthoDB" id="9813368at2"/>
<dbReference type="Proteomes" id="UP000075666">
    <property type="component" value="Unassembled WGS sequence"/>
</dbReference>
<evidence type="ECO:0000256" key="3">
    <source>
        <dbReference type="ARBA" id="ARBA00022729"/>
    </source>
</evidence>
<dbReference type="RefSeq" id="WP_066232182.1">
    <property type="nucleotide sequence ID" value="NZ_JALKTV010000009.1"/>
</dbReference>
<feature type="chain" id="PRO_5043646531" evidence="8">
    <location>
        <begin position="28"/>
        <end position="406"/>
    </location>
</feature>
<feature type="compositionally biased region" description="Low complexity" evidence="7">
    <location>
        <begin position="235"/>
        <end position="264"/>
    </location>
</feature>
<keyword evidence="6" id="KW-0175">Coiled coil</keyword>
<organism evidence="9 10">
    <name type="scientific">Heyndrickxia sporothermodurans</name>
    <dbReference type="NCBI Taxonomy" id="46224"/>
    <lineage>
        <taxon>Bacteria</taxon>
        <taxon>Bacillati</taxon>
        <taxon>Bacillota</taxon>
        <taxon>Bacilli</taxon>
        <taxon>Bacillales</taxon>
        <taxon>Bacillaceae</taxon>
        <taxon>Heyndrickxia</taxon>
    </lineage>
</organism>
<evidence type="ECO:0000313" key="9">
    <source>
        <dbReference type="EMBL" id="KYD04321.1"/>
    </source>
</evidence>
<dbReference type="InterPro" id="IPR051202">
    <property type="entry name" value="Peptidase_C40"/>
</dbReference>
<dbReference type="Gene3D" id="3.90.1720.10">
    <property type="entry name" value="endopeptidase domain like (from Nostoc punctiforme)"/>
    <property type="match status" value="1"/>
</dbReference>
<dbReference type="InterPro" id="IPR057309">
    <property type="entry name" value="PcsB_CC"/>
</dbReference>
<dbReference type="AlphaFoldDB" id="A0A150KW37"/>
<comment type="similarity">
    <text evidence="1">Belongs to the peptidase C40 family.</text>
</comment>
<dbReference type="Pfam" id="PF24568">
    <property type="entry name" value="CC_PcsB"/>
    <property type="match status" value="1"/>
</dbReference>
<dbReference type="Gene3D" id="6.10.250.3150">
    <property type="match status" value="1"/>
</dbReference>
<evidence type="ECO:0000256" key="6">
    <source>
        <dbReference type="SAM" id="Coils"/>
    </source>
</evidence>
<dbReference type="GO" id="GO:0006508">
    <property type="term" value="P:proteolysis"/>
    <property type="evidence" value="ECO:0007669"/>
    <property type="project" value="UniProtKB-KW"/>
</dbReference>
<evidence type="ECO:0000256" key="2">
    <source>
        <dbReference type="ARBA" id="ARBA00022670"/>
    </source>
</evidence>
<evidence type="ECO:0000256" key="5">
    <source>
        <dbReference type="ARBA" id="ARBA00022807"/>
    </source>
</evidence>
<keyword evidence="2" id="KW-0645">Protease</keyword>
<evidence type="ECO:0000256" key="7">
    <source>
        <dbReference type="SAM" id="MobiDB-lite"/>
    </source>
</evidence>
<dbReference type="SUPFAM" id="SSF54001">
    <property type="entry name" value="Cysteine proteinases"/>
    <property type="match status" value="1"/>
</dbReference>
<dbReference type="PATRIC" id="fig|46224.3.peg.3368"/>
<dbReference type="PANTHER" id="PTHR47053">
    <property type="entry name" value="MUREIN DD-ENDOPEPTIDASE MEPH-RELATED"/>
    <property type="match status" value="1"/>
</dbReference>
<dbReference type="InterPro" id="IPR000064">
    <property type="entry name" value="NLP_P60_dom"/>
</dbReference>
<sequence>MRKRLLTLGLASVIGTSALFSTQNVFASENVNQQIRAKKQEISDLKQNEINMLADMKQIDAKVAQTNAEMNKTKAEVADTKKESEQLKVKIADTKKRIDERNKLLQKRARAIQESGSVVSYLDVLLESESFGDFVDRAMAVSTIVNADQKILDEQKKDKESLEQSKKELASKLEKVQKDLDDLKDLKEELQYQIDDKNSILAKIKEEQKNASSELGNLEDQAAAEKAAAEKAAQEKAAAASTSETTSGTKSSSSSTNHTSTYTAPSSTVKLGSGGIEAAISAGSSIVGRSPYNWGGGRSSSDIARRSFDCSSFVRWAYAEGGVNLGPVSGTNTDTLVGQGRAVSSSEMKRGDLIFFDTYKTNGHVGIYLGNGQFLNDNSSHGVSIDSLSNSYWKKAFKGVVRRVVE</sequence>
<name>A0A150KW37_9BACI</name>
<keyword evidence="4" id="KW-0378">Hydrolase</keyword>
<accession>A0A150KW37</accession>
<dbReference type="Pfam" id="PF00877">
    <property type="entry name" value="NLPC_P60"/>
    <property type="match status" value="1"/>
</dbReference>